<gene>
    <name evidence="2" type="ORF">BOKJ2_LOCUS10190</name>
</gene>
<dbReference type="EMBL" id="CAJFDH010000005">
    <property type="protein sequence ID" value="CAD5223420.1"/>
    <property type="molecule type" value="Genomic_DNA"/>
</dbReference>
<sequence length="256" mass="27292">MKFAVFFALTALACAMPSLPQPQDSKPAYQIISFFNLPIVRAQSAPTASAQDAITNSEEIDFRPRAQGAVTASDEADDDLSALSGYGEPMATEAEIPKSSDAFLIASPPQVQFNVQPSEYKAPGQIGVAPTFTGGFRTPLSETVKQFDGEKGAITNPAAFFMEGADLDKVQKPKCQMLGCDGPIANDEDMNLVLKKDLNGPDSQCHKTFVPLNGCVDGKGYPVGMVCTICCDCSASLKLELSKSRGFKDGFRADLN</sequence>
<reference evidence="2" key="1">
    <citation type="submission" date="2020-09" db="EMBL/GenBank/DDBJ databases">
        <authorList>
            <person name="Kikuchi T."/>
        </authorList>
    </citation>
    <scope>NUCLEOTIDE SEQUENCE</scope>
    <source>
        <strain evidence="2">SH1</strain>
    </source>
</reference>
<evidence type="ECO:0000313" key="3">
    <source>
        <dbReference type="Proteomes" id="UP000614601"/>
    </source>
</evidence>
<proteinExistence type="predicted"/>
<dbReference type="OrthoDB" id="5800408at2759"/>
<dbReference type="EMBL" id="CAJFCW020000005">
    <property type="protein sequence ID" value="CAG9117813.1"/>
    <property type="molecule type" value="Genomic_DNA"/>
</dbReference>
<name>A0A811L6T9_9BILA</name>
<comment type="caution">
    <text evidence="2">The sequence shown here is derived from an EMBL/GenBank/DDBJ whole genome shotgun (WGS) entry which is preliminary data.</text>
</comment>
<accession>A0A811L6T9</accession>
<evidence type="ECO:0000256" key="1">
    <source>
        <dbReference type="SAM" id="SignalP"/>
    </source>
</evidence>
<dbReference type="Proteomes" id="UP000614601">
    <property type="component" value="Unassembled WGS sequence"/>
</dbReference>
<protein>
    <submittedName>
        <fullName evidence="2">Uncharacterized protein</fullName>
    </submittedName>
</protein>
<organism evidence="2 3">
    <name type="scientific">Bursaphelenchus okinawaensis</name>
    <dbReference type="NCBI Taxonomy" id="465554"/>
    <lineage>
        <taxon>Eukaryota</taxon>
        <taxon>Metazoa</taxon>
        <taxon>Ecdysozoa</taxon>
        <taxon>Nematoda</taxon>
        <taxon>Chromadorea</taxon>
        <taxon>Rhabditida</taxon>
        <taxon>Tylenchina</taxon>
        <taxon>Tylenchomorpha</taxon>
        <taxon>Aphelenchoidea</taxon>
        <taxon>Aphelenchoididae</taxon>
        <taxon>Bursaphelenchus</taxon>
    </lineage>
</organism>
<dbReference type="Proteomes" id="UP000783686">
    <property type="component" value="Unassembled WGS sequence"/>
</dbReference>
<feature type="chain" id="PRO_5036221335" evidence="1">
    <location>
        <begin position="16"/>
        <end position="256"/>
    </location>
</feature>
<keyword evidence="3" id="KW-1185">Reference proteome</keyword>
<dbReference type="AlphaFoldDB" id="A0A811L6T9"/>
<feature type="signal peptide" evidence="1">
    <location>
        <begin position="1"/>
        <end position="15"/>
    </location>
</feature>
<evidence type="ECO:0000313" key="2">
    <source>
        <dbReference type="EMBL" id="CAD5223420.1"/>
    </source>
</evidence>
<keyword evidence="1" id="KW-0732">Signal</keyword>